<feature type="domain" description="Cas12f1-like TNB" evidence="9">
    <location>
        <begin position="288"/>
        <end position="355"/>
    </location>
</feature>
<dbReference type="Pfam" id="PF07282">
    <property type="entry name" value="Cas12f1-like_TNB"/>
    <property type="match status" value="1"/>
</dbReference>
<keyword evidence="12" id="KW-1185">Reference proteome</keyword>
<keyword evidence="5" id="KW-0862">Zinc</keyword>
<protein>
    <submittedName>
        <fullName evidence="11">Transposase</fullName>
    </submittedName>
</protein>
<evidence type="ECO:0000313" key="12">
    <source>
        <dbReference type="Proteomes" id="UP000190229"/>
    </source>
</evidence>
<dbReference type="InterPro" id="IPR053522">
    <property type="entry name" value="RNA-guided_endonuclease_TnpB"/>
</dbReference>
<sequence length="389" mass="44809">MTQKAYKYRFYPTAGQGQLLSRTFGCVRYVYNWGLRLKTDAYYKEGRRLYYKDLSAQLTVLKRQPETVWLNEVSSVTLQQSLAHLDRAFLNFFEGHMNYPKFHKKHNKQSASFMSSAFKWDGKNITLAKMKEPLDIRWSRYFSGTPSSVTVSKDAANRYYISILVDEPTTPLPKIGTQLGLDMGLTHMVILSSGEKIGNPKFFRKDEKKLAKAQRQLAKKQKGSKNRDKARIKVARIHARIADRRQDFTHKLTTRLIHENQVIAAESLQVKNMIRNHKLAKSIADVSWSELIRQLEYKATWHGRTVVKIDKFYPSSKRCYDCGHIMPKMPLNIREWTCPECGKTHDRDINAAQNILAAGLAVIACGEAVRPGRKQSSRHGKLQRSRKAN</sequence>
<dbReference type="EMBL" id="MWPS01000008">
    <property type="protein sequence ID" value="OPG17062.1"/>
    <property type="molecule type" value="Genomic_DNA"/>
</dbReference>
<evidence type="ECO:0000259" key="8">
    <source>
        <dbReference type="Pfam" id="PF01385"/>
    </source>
</evidence>
<proteinExistence type="inferred from homology"/>
<dbReference type="PANTHER" id="PTHR30405:SF25">
    <property type="entry name" value="RNA-GUIDED DNA ENDONUCLEASE INSQ-RELATED"/>
    <property type="match status" value="1"/>
</dbReference>
<dbReference type="AlphaFoldDB" id="A0A1V4EW29"/>
<evidence type="ECO:0000256" key="6">
    <source>
        <dbReference type="ARBA" id="ARBA00023125"/>
    </source>
</evidence>
<dbReference type="RefSeq" id="WP_079289948.1">
    <property type="nucleotide sequence ID" value="NZ_MWPS01000008.1"/>
</dbReference>
<evidence type="ECO:0000259" key="9">
    <source>
        <dbReference type="Pfam" id="PF07282"/>
    </source>
</evidence>
<evidence type="ECO:0000256" key="4">
    <source>
        <dbReference type="ARBA" id="ARBA00022723"/>
    </source>
</evidence>
<evidence type="ECO:0000259" key="10">
    <source>
        <dbReference type="Pfam" id="PF12323"/>
    </source>
</evidence>
<dbReference type="GO" id="GO:0046872">
    <property type="term" value="F:metal ion binding"/>
    <property type="evidence" value="ECO:0007669"/>
    <property type="project" value="UniProtKB-KW"/>
</dbReference>
<dbReference type="NCBIfam" id="NF040570">
    <property type="entry name" value="guided_TnpB"/>
    <property type="match status" value="1"/>
</dbReference>
<dbReference type="GO" id="GO:0006310">
    <property type="term" value="P:DNA recombination"/>
    <property type="evidence" value="ECO:0007669"/>
    <property type="project" value="UniProtKB-KW"/>
</dbReference>
<comment type="similarity">
    <text evidence="2">In the N-terminal section; belongs to the transposase 2 family.</text>
</comment>
<dbReference type="NCBIfam" id="NF038281">
    <property type="entry name" value="IS200_TnpB"/>
    <property type="match status" value="1"/>
</dbReference>
<evidence type="ECO:0000256" key="2">
    <source>
        <dbReference type="ARBA" id="ARBA00011044"/>
    </source>
</evidence>
<feature type="domain" description="Probable transposase IS891/IS1136/IS1341" evidence="8">
    <location>
        <begin position="163"/>
        <end position="276"/>
    </location>
</feature>
<evidence type="ECO:0000313" key="11">
    <source>
        <dbReference type="EMBL" id="OPG17062.1"/>
    </source>
</evidence>
<keyword evidence="3" id="KW-0815">Transposition</keyword>
<accession>A0A1V4EW29</accession>
<evidence type="ECO:0000256" key="3">
    <source>
        <dbReference type="ARBA" id="ARBA00022578"/>
    </source>
</evidence>
<dbReference type="GO" id="GO:0032196">
    <property type="term" value="P:transposition"/>
    <property type="evidence" value="ECO:0007669"/>
    <property type="project" value="UniProtKB-KW"/>
</dbReference>
<organism evidence="11 12">
    <name type="scientific">Ferroacidibacillus organovorans</name>
    <dbReference type="NCBI Taxonomy" id="1765683"/>
    <lineage>
        <taxon>Bacteria</taxon>
        <taxon>Bacillati</taxon>
        <taxon>Bacillota</taxon>
        <taxon>Bacilli</taxon>
        <taxon>Bacillales</taxon>
        <taxon>Alicyclobacillaceae</taxon>
        <taxon>Ferroacidibacillus</taxon>
    </lineage>
</organism>
<dbReference type="NCBIfam" id="TIGR01766">
    <property type="entry name" value="IS200/IS605 family accessory protein TnpB-like domain"/>
    <property type="match status" value="1"/>
</dbReference>
<dbReference type="InterPro" id="IPR001959">
    <property type="entry name" value="Transposase"/>
</dbReference>
<comment type="caution">
    <text evidence="11">The sequence shown here is derived from an EMBL/GenBank/DDBJ whole genome shotgun (WGS) entry which is preliminary data.</text>
</comment>
<evidence type="ECO:0000256" key="7">
    <source>
        <dbReference type="ARBA" id="ARBA00023172"/>
    </source>
</evidence>
<dbReference type="InterPro" id="IPR021027">
    <property type="entry name" value="Transposase_put_HTH"/>
</dbReference>
<dbReference type="InterPro" id="IPR051399">
    <property type="entry name" value="RNA-guided_DNA_endo/Transpos"/>
</dbReference>
<dbReference type="InterPro" id="IPR010095">
    <property type="entry name" value="Cas12f1-like_TNB"/>
</dbReference>
<reference evidence="11 12" key="1">
    <citation type="submission" date="2017-02" db="EMBL/GenBank/DDBJ databases">
        <title>Draft genome of Acidibacillus ferrooxidans Huett2.</title>
        <authorList>
            <person name="Schopf S."/>
        </authorList>
    </citation>
    <scope>NUCLEOTIDE SEQUENCE [LARGE SCALE GENOMIC DNA]</scope>
    <source>
        <strain evidence="11 12">Huett2</strain>
    </source>
</reference>
<dbReference type="Proteomes" id="UP000190229">
    <property type="component" value="Unassembled WGS sequence"/>
</dbReference>
<gene>
    <name evidence="11" type="ORF">B2M26_03420</name>
</gene>
<keyword evidence="6" id="KW-0238">DNA-binding</keyword>
<evidence type="ECO:0000256" key="1">
    <source>
        <dbReference type="ARBA" id="ARBA00008761"/>
    </source>
</evidence>
<keyword evidence="7" id="KW-0233">DNA recombination</keyword>
<keyword evidence="4" id="KW-0479">Metal-binding</keyword>
<dbReference type="GO" id="GO:0003677">
    <property type="term" value="F:DNA binding"/>
    <property type="evidence" value="ECO:0007669"/>
    <property type="project" value="UniProtKB-KW"/>
</dbReference>
<feature type="domain" description="Transposase putative helix-turn-helix" evidence="10">
    <location>
        <begin position="1"/>
        <end position="46"/>
    </location>
</feature>
<comment type="similarity">
    <text evidence="1">In the C-terminal section; belongs to the transposase 35 family.</text>
</comment>
<evidence type="ECO:0000256" key="5">
    <source>
        <dbReference type="ARBA" id="ARBA00022833"/>
    </source>
</evidence>
<name>A0A1V4EW29_9BACL</name>
<dbReference type="PANTHER" id="PTHR30405">
    <property type="entry name" value="TRANSPOSASE"/>
    <property type="match status" value="1"/>
</dbReference>
<dbReference type="Pfam" id="PF12323">
    <property type="entry name" value="HTH_OrfB_IS605"/>
    <property type="match status" value="1"/>
</dbReference>
<dbReference type="Pfam" id="PF01385">
    <property type="entry name" value="OrfB_IS605"/>
    <property type="match status" value="1"/>
</dbReference>